<dbReference type="InterPro" id="IPR032675">
    <property type="entry name" value="LRR_dom_sf"/>
</dbReference>
<keyword evidence="5 9" id="KW-1133">Transmembrane helix</keyword>
<name>A0ABR3KAC0_TRISP</name>
<comment type="subcellular location">
    <subcellularLocation>
        <location evidence="2">Cytoplasm</location>
        <location evidence="2">Cytoskeleton</location>
    </subcellularLocation>
    <subcellularLocation>
        <location evidence="1">Membrane</location>
        <topology evidence="1">Multi-pass membrane protein</topology>
    </subcellularLocation>
</comment>
<feature type="transmembrane region" description="Helical" evidence="9">
    <location>
        <begin position="268"/>
        <end position="290"/>
    </location>
</feature>
<feature type="transmembrane region" description="Helical" evidence="9">
    <location>
        <begin position="388"/>
        <end position="404"/>
    </location>
</feature>
<dbReference type="EMBL" id="JBEUSY010000433">
    <property type="protein sequence ID" value="KAL1233579.1"/>
    <property type="molecule type" value="Genomic_DNA"/>
</dbReference>
<sequence length="897" mass="104075">MKRRGAKHVQSSAEISSVEQKKRQRFKYPSLPSSETAFYFAVISCTIFYTWYKVFQLSNEPQVQNNTVAPLTKSHLWLIGDKLKDTNNYEWQHWIVWVREALPWYFLHSFLFNCTEKLLGTTLWKRFMIVYWIFASWYLFATHIVLTVFIAATVMYGAAYWLRSKLAVWTITLAILYVAVEGIVDFAADQDAFKSISFIGYKMLQCLSFCLDLIDNQPVCEHFIDGFFKLAWYILYLPYQLSLIVIYKRFQPDMERRNSRQMNLSRTLLFGIRILFWYCFTELLLHHLYFEAISMNVELLTSMPLDTLCCIGALIGQFFHLKYVVIFGFPAFFAKLDKMTPPNGPICISRVTLYSNIWRHFDRGLYDFFKEYIFLPIARPSFRIERKLVGLLLSFSFVLVWHGFRHSCMVWVGLNVVEILIENFGKVIYSFQSVQKLREKLISDQCFRRILALLQVLPLSFGLYSNYYFLGGSKVGKVFVDRIFWGETYPKFKLPAVILVTLGYCFNHLAMEIKTHFFKKSYRKTMTTTTQEVYSYRKGSVTTKLYGRDLSEYEDIDIDSLLTKLTPEELEELNSEVDPDNSLLPPSQRCRDQTTKSPTGPFRREELLKFLEEKAKNEADWEEKVPFKQGVKRGKAYVPSVVEEKKETFGIDLAKALEMDEVEIALSEATENDLVDLAGILGMHSMLTQTQYHNVVKGKSQDEENSSFSAVVKSTPLKFVPDEPANNTDVLDCIRRLNENDPSLTEVNINNMKTISRENVKKLIEAAKCSTHLENFFLANTALSDADAHGLIELLEMSKSLKNLNVESNFLTGEFLIALLQATLKQQCLVEIHVENQRAAVLGNKVEMELARIVEENDSLLRVGISFQSMDARYRVSYAIEKNYERLRLQRVQADEE</sequence>
<evidence type="ECO:0000256" key="3">
    <source>
        <dbReference type="ARBA" id="ARBA00022490"/>
    </source>
</evidence>
<evidence type="ECO:0000256" key="8">
    <source>
        <dbReference type="SAM" id="MobiDB-lite"/>
    </source>
</evidence>
<dbReference type="PANTHER" id="PTHR10901">
    <property type="entry name" value="TROPOMODULIN"/>
    <property type="match status" value="1"/>
</dbReference>
<feature type="transmembrane region" description="Helical" evidence="9">
    <location>
        <begin position="129"/>
        <end position="154"/>
    </location>
</feature>
<feature type="transmembrane region" description="Helical" evidence="9">
    <location>
        <begin position="410"/>
        <end position="429"/>
    </location>
</feature>
<dbReference type="InterPro" id="IPR004299">
    <property type="entry name" value="MBOAT_fam"/>
</dbReference>
<keyword evidence="4 9" id="KW-0812">Transmembrane</keyword>
<keyword evidence="7" id="KW-0206">Cytoskeleton</keyword>
<proteinExistence type="predicted"/>
<organism evidence="10 11">
    <name type="scientific">Trichinella spiralis</name>
    <name type="common">Trichina worm</name>
    <dbReference type="NCBI Taxonomy" id="6334"/>
    <lineage>
        <taxon>Eukaryota</taxon>
        <taxon>Metazoa</taxon>
        <taxon>Ecdysozoa</taxon>
        <taxon>Nematoda</taxon>
        <taxon>Enoplea</taxon>
        <taxon>Dorylaimia</taxon>
        <taxon>Trichinellida</taxon>
        <taxon>Trichinellidae</taxon>
        <taxon>Trichinella</taxon>
    </lineage>
</organism>
<dbReference type="InterPro" id="IPR004934">
    <property type="entry name" value="TMOD"/>
</dbReference>
<keyword evidence="11" id="KW-1185">Reference proteome</keyword>
<feature type="transmembrane region" description="Helical" evidence="9">
    <location>
        <begin position="230"/>
        <end position="247"/>
    </location>
</feature>
<evidence type="ECO:0000256" key="9">
    <source>
        <dbReference type="SAM" id="Phobius"/>
    </source>
</evidence>
<evidence type="ECO:0000256" key="5">
    <source>
        <dbReference type="ARBA" id="ARBA00022989"/>
    </source>
</evidence>
<feature type="transmembrane region" description="Helical" evidence="9">
    <location>
        <begin position="166"/>
        <end position="188"/>
    </location>
</feature>
<dbReference type="Proteomes" id="UP001558632">
    <property type="component" value="Unassembled WGS sequence"/>
</dbReference>
<feature type="transmembrane region" description="Helical" evidence="9">
    <location>
        <begin position="31"/>
        <end position="52"/>
    </location>
</feature>
<feature type="transmembrane region" description="Helical" evidence="9">
    <location>
        <begin position="310"/>
        <end position="333"/>
    </location>
</feature>
<gene>
    <name evidence="10" type="ORF">TSPI_07286</name>
</gene>
<evidence type="ECO:0000256" key="7">
    <source>
        <dbReference type="ARBA" id="ARBA00023212"/>
    </source>
</evidence>
<dbReference type="PANTHER" id="PTHR10901:SF6">
    <property type="entry name" value="TROPOMODULIN, ISOFORM N"/>
    <property type="match status" value="1"/>
</dbReference>
<feature type="transmembrane region" description="Helical" evidence="9">
    <location>
        <begin position="450"/>
        <end position="470"/>
    </location>
</feature>
<protein>
    <submittedName>
        <fullName evidence="10">Tropomodulin</fullName>
    </submittedName>
</protein>
<reference evidence="10 11" key="1">
    <citation type="submission" date="2024-07" db="EMBL/GenBank/DDBJ databases">
        <title>Enhanced genomic and transcriptomic resources for Trichinella pseudospiralis and T. spiralis underpin the discovery of pronounced molecular differences between stages and species.</title>
        <authorList>
            <person name="Pasi K.K."/>
            <person name="La Rosa G."/>
            <person name="Gomez-Morales M.A."/>
            <person name="Tosini F."/>
            <person name="Sumanam S."/>
            <person name="Young N.D."/>
            <person name="Chang B.C."/>
            <person name="Robin G.B."/>
        </authorList>
    </citation>
    <scope>NUCLEOTIDE SEQUENCE [LARGE SCALE GENOMIC DNA]</scope>
    <source>
        <strain evidence="10">ISS534</strain>
    </source>
</reference>
<evidence type="ECO:0000256" key="6">
    <source>
        <dbReference type="ARBA" id="ARBA00023136"/>
    </source>
</evidence>
<evidence type="ECO:0000256" key="1">
    <source>
        <dbReference type="ARBA" id="ARBA00004141"/>
    </source>
</evidence>
<dbReference type="Pfam" id="PF03062">
    <property type="entry name" value="MBOAT"/>
    <property type="match status" value="1"/>
</dbReference>
<evidence type="ECO:0000256" key="4">
    <source>
        <dbReference type="ARBA" id="ARBA00022692"/>
    </source>
</evidence>
<dbReference type="SUPFAM" id="SSF52047">
    <property type="entry name" value="RNI-like"/>
    <property type="match status" value="1"/>
</dbReference>
<evidence type="ECO:0000313" key="10">
    <source>
        <dbReference type="EMBL" id="KAL1233579.1"/>
    </source>
</evidence>
<dbReference type="Pfam" id="PF03250">
    <property type="entry name" value="Tropomodulin"/>
    <property type="match status" value="1"/>
</dbReference>
<keyword evidence="3" id="KW-0963">Cytoplasm</keyword>
<accession>A0ABR3KAC0</accession>
<comment type="caution">
    <text evidence="10">The sequence shown here is derived from an EMBL/GenBank/DDBJ whole genome shotgun (WGS) entry which is preliminary data.</text>
</comment>
<evidence type="ECO:0000313" key="11">
    <source>
        <dbReference type="Proteomes" id="UP001558632"/>
    </source>
</evidence>
<feature type="region of interest" description="Disordered" evidence="8">
    <location>
        <begin position="573"/>
        <end position="600"/>
    </location>
</feature>
<dbReference type="Gene3D" id="3.80.10.10">
    <property type="entry name" value="Ribonuclease Inhibitor"/>
    <property type="match status" value="1"/>
</dbReference>
<keyword evidence="6 9" id="KW-0472">Membrane</keyword>
<evidence type="ECO:0000256" key="2">
    <source>
        <dbReference type="ARBA" id="ARBA00004245"/>
    </source>
</evidence>